<dbReference type="PANTHER" id="PTHR10098">
    <property type="entry name" value="RAPSYN-RELATED"/>
    <property type="match status" value="1"/>
</dbReference>
<dbReference type="OrthoDB" id="2987103at2"/>
<dbReference type="Pfam" id="PF01381">
    <property type="entry name" value="HTH_3"/>
    <property type="match status" value="1"/>
</dbReference>
<dbReference type="Gene3D" id="1.10.260.40">
    <property type="entry name" value="lambda repressor-like DNA-binding domains"/>
    <property type="match status" value="1"/>
</dbReference>
<organism evidence="3 4">
    <name type="scientific">Desmospora activa DSM 45169</name>
    <dbReference type="NCBI Taxonomy" id="1121389"/>
    <lineage>
        <taxon>Bacteria</taxon>
        <taxon>Bacillati</taxon>
        <taxon>Bacillota</taxon>
        <taxon>Bacilli</taxon>
        <taxon>Bacillales</taxon>
        <taxon>Thermoactinomycetaceae</taxon>
        <taxon>Desmospora</taxon>
    </lineage>
</organism>
<dbReference type="InterPro" id="IPR010982">
    <property type="entry name" value="Lambda_DNA-bd_dom_sf"/>
</dbReference>
<dbReference type="PANTHER" id="PTHR10098:SF108">
    <property type="entry name" value="TETRATRICOPEPTIDE REPEAT PROTEIN 28"/>
    <property type="match status" value="1"/>
</dbReference>
<dbReference type="Gene3D" id="1.25.40.10">
    <property type="entry name" value="Tetratricopeptide repeat domain"/>
    <property type="match status" value="2"/>
</dbReference>
<dbReference type="Pfam" id="PF12862">
    <property type="entry name" value="ANAPC5"/>
    <property type="match status" value="1"/>
</dbReference>
<dbReference type="CDD" id="cd00093">
    <property type="entry name" value="HTH_XRE"/>
    <property type="match status" value="1"/>
</dbReference>
<dbReference type="SMART" id="SM00028">
    <property type="entry name" value="TPR"/>
    <property type="match status" value="6"/>
</dbReference>
<proteinExistence type="predicted"/>
<dbReference type="SUPFAM" id="SSF47413">
    <property type="entry name" value="lambda repressor-like DNA-binding domains"/>
    <property type="match status" value="1"/>
</dbReference>
<sequence length="440" mass="51242">MIEDPKKIGEILRRVRKEKNLRLEDLADDHISPATISNIERGVAHVKLEKTHYLMGKLDLSMEDLPVYMQEYKVEQDEALVRLYSIECNIDSGKTGDALERLKEMRVPDGHPLAPSVYFLIGKCHRSAKRWKKAESNFQNAIRLASSTGDPYNIEAAAFNELAVVMFFENNYEQALSFINSGLDVFNDNGERQEYRRILEINKVAFLEKMGRIPQAIKLIDELWENRKWIRNFHALTLLYEIRTILFRKTQLHREAVECALEGIEIARMNRHFDRVFDLWSALGTTYLEMNKYDMAKHAFQTALDHLHILDHPHPVVDVYSQLGSLFMEERDYTTAMDYIRKGVNTAREVKEKVSLSKALIVLGKCQIAQDQYREATVALQEAVALTEELGRREELREAVLHLTRAWQSVDENKYRISLERLYKIELELTQKEIASYALY</sequence>
<evidence type="ECO:0000259" key="2">
    <source>
        <dbReference type="PROSITE" id="PS50943"/>
    </source>
</evidence>
<dbReference type="PROSITE" id="PS50943">
    <property type="entry name" value="HTH_CROC1"/>
    <property type="match status" value="1"/>
</dbReference>
<dbReference type="InterPro" id="IPR019734">
    <property type="entry name" value="TPR_rpt"/>
</dbReference>
<dbReference type="InterPro" id="IPR011990">
    <property type="entry name" value="TPR-like_helical_dom_sf"/>
</dbReference>
<dbReference type="Pfam" id="PF13181">
    <property type="entry name" value="TPR_8"/>
    <property type="match status" value="1"/>
</dbReference>
<name>A0A2T4ZBC1_9BACL</name>
<dbReference type="Pfam" id="PF13424">
    <property type="entry name" value="TPR_12"/>
    <property type="match status" value="1"/>
</dbReference>
<keyword evidence="1" id="KW-0802">TPR repeat</keyword>
<dbReference type="InterPro" id="IPR001387">
    <property type="entry name" value="Cro/C1-type_HTH"/>
</dbReference>
<evidence type="ECO:0000256" key="1">
    <source>
        <dbReference type="PROSITE-ProRule" id="PRU00339"/>
    </source>
</evidence>
<feature type="domain" description="HTH cro/C1-type" evidence="2">
    <location>
        <begin position="12"/>
        <end position="65"/>
    </location>
</feature>
<gene>
    <name evidence="3" type="ORF">C8J48_1784</name>
</gene>
<dbReference type="EMBL" id="PZZP01000001">
    <property type="protein sequence ID" value="PTM59181.1"/>
    <property type="molecule type" value="Genomic_DNA"/>
</dbReference>
<dbReference type="Proteomes" id="UP000241639">
    <property type="component" value="Unassembled WGS sequence"/>
</dbReference>
<comment type="caution">
    <text evidence="3">The sequence shown here is derived from an EMBL/GenBank/DDBJ whole genome shotgun (WGS) entry which is preliminary data.</text>
</comment>
<dbReference type="AlphaFoldDB" id="A0A2T4ZBC1"/>
<evidence type="ECO:0000313" key="3">
    <source>
        <dbReference type="EMBL" id="PTM59181.1"/>
    </source>
</evidence>
<feature type="repeat" description="TPR" evidence="1">
    <location>
        <begin position="115"/>
        <end position="148"/>
    </location>
</feature>
<dbReference type="SUPFAM" id="SSF48452">
    <property type="entry name" value="TPR-like"/>
    <property type="match status" value="2"/>
</dbReference>
<dbReference type="PROSITE" id="PS50005">
    <property type="entry name" value="TPR"/>
    <property type="match status" value="2"/>
</dbReference>
<dbReference type="RefSeq" id="WP_107725951.1">
    <property type="nucleotide sequence ID" value="NZ_PZZP01000001.1"/>
</dbReference>
<feature type="repeat" description="TPR" evidence="1">
    <location>
        <begin position="317"/>
        <end position="350"/>
    </location>
</feature>
<reference evidence="3 4" key="1">
    <citation type="submission" date="2018-04" db="EMBL/GenBank/DDBJ databases">
        <title>Genomic Encyclopedia of Archaeal and Bacterial Type Strains, Phase II (KMG-II): from individual species to whole genera.</title>
        <authorList>
            <person name="Goeker M."/>
        </authorList>
    </citation>
    <scope>NUCLEOTIDE SEQUENCE [LARGE SCALE GENOMIC DNA]</scope>
    <source>
        <strain evidence="3 4">DSM 45169</strain>
    </source>
</reference>
<keyword evidence="4" id="KW-1185">Reference proteome</keyword>
<dbReference type="InterPro" id="IPR026000">
    <property type="entry name" value="Apc5_dom"/>
</dbReference>
<accession>A0A2T4ZBC1</accession>
<evidence type="ECO:0000313" key="4">
    <source>
        <dbReference type="Proteomes" id="UP000241639"/>
    </source>
</evidence>
<protein>
    <submittedName>
        <fullName evidence="3">Tetratricopeptide repeat protein</fullName>
    </submittedName>
</protein>
<dbReference type="GO" id="GO:0003677">
    <property type="term" value="F:DNA binding"/>
    <property type="evidence" value="ECO:0007669"/>
    <property type="project" value="InterPro"/>
</dbReference>
<dbReference type="SMART" id="SM00530">
    <property type="entry name" value="HTH_XRE"/>
    <property type="match status" value="1"/>
</dbReference>